<protein>
    <submittedName>
        <fullName evidence="1">Uncharacterized protein</fullName>
    </submittedName>
</protein>
<accession>A0AAV0HLC0</accession>
<comment type="caution">
    <text evidence="1">The sequence shown here is derived from an EMBL/GenBank/DDBJ whole genome shotgun (WGS) entry which is preliminary data.</text>
</comment>
<dbReference type="Proteomes" id="UP001154282">
    <property type="component" value="Unassembled WGS sequence"/>
</dbReference>
<proteinExistence type="predicted"/>
<keyword evidence="2" id="KW-1185">Reference proteome</keyword>
<dbReference type="EMBL" id="CAMGYJ010000002">
    <property type="protein sequence ID" value="CAI0386039.1"/>
    <property type="molecule type" value="Genomic_DNA"/>
</dbReference>
<reference evidence="1" key="1">
    <citation type="submission" date="2022-08" db="EMBL/GenBank/DDBJ databases">
        <authorList>
            <person name="Gutierrez-Valencia J."/>
        </authorList>
    </citation>
    <scope>NUCLEOTIDE SEQUENCE</scope>
</reference>
<evidence type="ECO:0000313" key="1">
    <source>
        <dbReference type="EMBL" id="CAI0386039.1"/>
    </source>
</evidence>
<sequence>MKMSTSWFTSSAKMATYQNGSTVRAKSGPFRGYRGLRLQLTVLEVSGSFTLTLEAALFIAISSPPTFFLIPISKQSCRISGFPRL</sequence>
<evidence type="ECO:0000313" key="2">
    <source>
        <dbReference type="Proteomes" id="UP001154282"/>
    </source>
</evidence>
<organism evidence="1 2">
    <name type="scientific">Linum tenue</name>
    <dbReference type="NCBI Taxonomy" id="586396"/>
    <lineage>
        <taxon>Eukaryota</taxon>
        <taxon>Viridiplantae</taxon>
        <taxon>Streptophyta</taxon>
        <taxon>Embryophyta</taxon>
        <taxon>Tracheophyta</taxon>
        <taxon>Spermatophyta</taxon>
        <taxon>Magnoliopsida</taxon>
        <taxon>eudicotyledons</taxon>
        <taxon>Gunneridae</taxon>
        <taxon>Pentapetalae</taxon>
        <taxon>rosids</taxon>
        <taxon>fabids</taxon>
        <taxon>Malpighiales</taxon>
        <taxon>Linaceae</taxon>
        <taxon>Linum</taxon>
    </lineage>
</organism>
<gene>
    <name evidence="1" type="ORF">LITE_LOCUS4986</name>
</gene>
<dbReference type="AlphaFoldDB" id="A0AAV0HLC0"/>
<name>A0AAV0HLC0_9ROSI</name>